<dbReference type="InterPro" id="IPR012093">
    <property type="entry name" value="Pirin"/>
</dbReference>
<accession>A0A173MI68</accession>
<evidence type="ECO:0000256" key="2">
    <source>
        <dbReference type="RuleBase" id="RU003457"/>
    </source>
</evidence>
<dbReference type="Gene3D" id="2.60.120.10">
    <property type="entry name" value="Jelly Rolls"/>
    <property type="match status" value="2"/>
</dbReference>
<dbReference type="InterPro" id="IPR014710">
    <property type="entry name" value="RmlC-like_jellyroll"/>
</dbReference>
<evidence type="ECO:0000259" key="3">
    <source>
        <dbReference type="Pfam" id="PF02678"/>
    </source>
</evidence>
<dbReference type="Pfam" id="PF17954">
    <property type="entry name" value="Pirin_C_2"/>
    <property type="match status" value="1"/>
</dbReference>
<feature type="domain" description="Pirin N-terminal" evidence="3">
    <location>
        <begin position="71"/>
        <end position="180"/>
    </location>
</feature>
<gene>
    <name evidence="5" type="ORF">SAMN05421788_10255</name>
</gene>
<dbReference type="PANTHER" id="PTHR43212">
    <property type="entry name" value="QUERCETIN 2,3-DIOXYGENASE"/>
    <property type="match status" value="1"/>
</dbReference>
<dbReference type="AlphaFoldDB" id="A0A173MI68"/>
<evidence type="ECO:0000313" key="6">
    <source>
        <dbReference type="Proteomes" id="UP000186917"/>
    </source>
</evidence>
<dbReference type="InterPro" id="IPR011051">
    <property type="entry name" value="RmlC_Cupin_sf"/>
</dbReference>
<dbReference type="Proteomes" id="UP000186917">
    <property type="component" value="Unassembled WGS sequence"/>
</dbReference>
<evidence type="ECO:0000259" key="4">
    <source>
        <dbReference type="Pfam" id="PF17954"/>
    </source>
</evidence>
<comment type="similarity">
    <text evidence="1 2">Belongs to the pirin family.</text>
</comment>
<dbReference type="Pfam" id="PF02678">
    <property type="entry name" value="Pirin"/>
    <property type="match status" value="1"/>
</dbReference>
<dbReference type="EMBL" id="FTOR01000002">
    <property type="protein sequence ID" value="SIS91378.1"/>
    <property type="molecule type" value="Genomic_DNA"/>
</dbReference>
<feature type="domain" description="Quercetin 2,3-dioxygenase C-terminal cupin" evidence="4">
    <location>
        <begin position="207"/>
        <end position="294"/>
    </location>
</feature>
<evidence type="ECO:0000313" key="5">
    <source>
        <dbReference type="EMBL" id="SIS91378.1"/>
    </source>
</evidence>
<dbReference type="PANTHER" id="PTHR43212:SF3">
    <property type="entry name" value="QUERCETIN 2,3-DIOXYGENASE"/>
    <property type="match status" value="1"/>
</dbReference>
<dbReference type="InterPro" id="IPR003829">
    <property type="entry name" value="Pirin_N_dom"/>
</dbReference>
<dbReference type="KEGG" id="fln:FLA_3345"/>
<dbReference type="STRING" id="477680.SAMN05421788_10255"/>
<dbReference type="CDD" id="cd02910">
    <property type="entry name" value="cupin_Yhhw_N"/>
    <property type="match status" value="1"/>
</dbReference>
<evidence type="ECO:0000256" key="1">
    <source>
        <dbReference type="ARBA" id="ARBA00008416"/>
    </source>
</evidence>
<evidence type="ECO:0008006" key="7">
    <source>
        <dbReference type="Google" id="ProtNLM"/>
    </source>
</evidence>
<organism evidence="5 6">
    <name type="scientific">Filimonas lacunae</name>
    <dbReference type="NCBI Taxonomy" id="477680"/>
    <lineage>
        <taxon>Bacteria</taxon>
        <taxon>Pseudomonadati</taxon>
        <taxon>Bacteroidota</taxon>
        <taxon>Chitinophagia</taxon>
        <taxon>Chitinophagales</taxon>
        <taxon>Chitinophagaceae</taxon>
        <taxon>Filimonas</taxon>
    </lineage>
</organism>
<sequence>MLPETKHMERKDFIRKGLMGTGMFVASAALGNVLKNDVDELTQLEPMGFNHLPNTESKLGDNMVLHKADTRGHANHGWLDTHHTFSFANYYNPERMHFGVLRVLNDDRVDPGMGFGTHPHDNMEIISIPLEGDLEHKDSMNNVAVIKQGDIQCMSAGTGIYHSEYNKNADKLTRFLQIWLFPRTKSVTPRYGQVTLDVKDRHNQLQQIVSPHSNDAGVWIHQDAWFHMGRFDKGFSTTYTVKKPGNGVYAFVIKGDVTIEGQALNLRDGLGVWNVKTLQITANSADAEVLLMDVPMVIG</sequence>
<reference evidence="6" key="1">
    <citation type="submission" date="2017-01" db="EMBL/GenBank/DDBJ databases">
        <authorList>
            <person name="Varghese N."/>
            <person name="Submissions S."/>
        </authorList>
    </citation>
    <scope>NUCLEOTIDE SEQUENCE [LARGE SCALE GENOMIC DNA]</scope>
    <source>
        <strain evidence="6">DSM 21054</strain>
    </source>
</reference>
<keyword evidence="6" id="KW-1185">Reference proteome</keyword>
<protein>
    <recommendedName>
        <fullName evidence="7">Pirin N-terminal domain-containing protein</fullName>
    </recommendedName>
</protein>
<dbReference type="SUPFAM" id="SSF51182">
    <property type="entry name" value="RmlC-like cupins"/>
    <property type="match status" value="1"/>
</dbReference>
<proteinExistence type="inferred from homology"/>
<name>A0A173MI68_9BACT</name>
<dbReference type="InterPro" id="IPR041602">
    <property type="entry name" value="Quercetinase_C"/>
</dbReference>